<dbReference type="GO" id="GO:0003677">
    <property type="term" value="F:DNA binding"/>
    <property type="evidence" value="ECO:0007669"/>
    <property type="project" value="UniProtKB-UniRule"/>
</dbReference>
<feature type="domain" description="UvrC family homology region profile" evidence="10">
    <location>
        <begin position="252"/>
        <end position="473"/>
    </location>
</feature>
<dbReference type="InterPro" id="IPR004791">
    <property type="entry name" value="UvrC"/>
</dbReference>
<dbReference type="Pfam" id="PF02151">
    <property type="entry name" value="UVR"/>
    <property type="match status" value="1"/>
</dbReference>
<dbReference type="PROSITE" id="PS50165">
    <property type="entry name" value="UVRC"/>
    <property type="match status" value="1"/>
</dbReference>
<dbReference type="FunFam" id="3.40.1440.10:FF:000001">
    <property type="entry name" value="UvrABC system protein C"/>
    <property type="match status" value="1"/>
</dbReference>
<comment type="subunit">
    <text evidence="7">Interacts with UvrB in an incision complex.</text>
</comment>
<keyword evidence="3 7" id="KW-0228">DNA excision</keyword>
<dbReference type="InterPro" id="IPR003583">
    <property type="entry name" value="Hlx-hairpin-Hlx_DNA-bd_motif"/>
</dbReference>
<evidence type="ECO:0000313" key="11">
    <source>
        <dbReference type="EMBL" id="SHO51680.1"/>
    </source>
</evidence>
<proteinExistence type="inferred from homology"/>
<dbReference type="InterPro" id="IPR001162">
    <property type="entry name" value="UvrC_RNase_H_dom"/>
</dbReference>
<keyword evidence="5 7" id="KW-0234">DNA repair</keyword>
<evidence type="ECO:0000259" key="8">
    <source>
        <dbReference type="PROSITE" id="PS50151"/>
    </source>
</evidence>
<dbReference type="GO" id="GO:0006289">
    <property type="term" value="P:nucleotide-excision repair"/>
    <property type="evidence" value="ECO:0007669"/>
    <property type="project" value="UniProtKB-UniRule"/>
</dbReference>
<protein>
    <recommendedName>
        <fullName evidence="7">UvrABC system protein C</fullName>
        <shortName evidence="7">Protein UvrC</shortName>
    </recommendedName>
    <alternativeName>
        <fullName evidence="7">Excinuclease ABC subunit C</fullName>
    </alternativeName>
</protein>
<dbReference type="RefSeq" id="WP_073615572.1">
    <property type="nucleotide sequence ID" value="NZ_FRFE01000027.1"/>
</dbReference>
<organism evidence="11 12">
    <name type="scientific">Desulfopila aestuarii DSM 18488</name>
    <dbReference type="NCBI Taxonomy" id="1121416"/>
    <lineage>
        <taxon>Bacteria</taxon>
        <taxon>Pseudomonadati</taxon>
        <taxon>Thermodesulfobacteriota</taxon>
        <taxon>Desulfobulbia</taxon>
        <taxon>Desulfobulbales</taxon>
        <taxon>Desulfocapsaceae</taxon>
        <taxon>Desulfopila</taxon>
    </lineage>
</organism>
<dbReference type="GO" id="GO:0009380">
    <property type="term" value="C:excinuclease repair complex"/>
    <property type="evidence" value="ECO:0007669"/>
    <property type="project" value="InterPro"/>
</dbReference>
<dbReference type="InterPro" id="IPR001943">
    <property type="entry name" value="UVR_dom"/>
</dbReference>
<dbReference type="EMBL" id="FRFE01000027">
    <property type="protein sequence ID" value="SHO51680.1"/>
    <property type="molecule type" value="Genomic_DNA"/>
</dbReference>
<keyword evidence="6 7" id="KW-0742">SOS response</keyword>
<comment type="function">
    <text evidence="7">The UvrABC repair system catalyzes the recognition and processing of DNA lesions. UvrC both incises the 5' and 3' sides of the lesion. The N-terminal half is responsible for the 3' incision and the C-terminal half is responsible for the 5' incision.</text>
</comment>
<dbReference type="Pfam" id="PF14520">
    <property type="entry name" value="HHH_5"/>
    <property type="match status" value="1"/>
</dbReference>
<dbReference type="Gene3D" id="4.10.860.10">
    <property type="entry name" value="UVR domain"/>
    <property type="match status" value="1"/>
</dbReference>
<dbReference type="PANTHER" id="PTHR30562">
    <property type="entry name" value="UVRC/OXIDOREDUCTASE"/>
    <property type="match status" value="1"/>
</dbReference>
<accession>A0A1M7YGC6</accession>
<comment type="similarity">
    <text evidence="7">Belongs to the UvrC family.</text>
</comment>
<dbReference type="NCBIfam" id="NF001824">
    <property type="entry name" value="PRK00558.1-5"/>
    <property type="match status" value="1"/>
</dbReference>
<dbReference type="Proteomes" id="UP000184603">
    <property type="component" value="Unassembled WGS sequence"/>
</dbReference>
<dbReference type="PROSITE" id="PS50151">
    <property type="entry name" value="UVR"/>
    <property type="match status" value="1"/>
</dbReference>
<dbReference type="SUPFAM" id="SSF82771">
    <property type="entry name" value="GIY-YIG endonuclease"/>
    <property type="match status" value="1"/>
</dbReference>
<feature type="domain" description="GIY-YIG" evidence="9">
    <location>
        <begin position="12"/>
        <end position="91"/>
    </location>
</feature>
<dbReference type="Pfam" id="PF22920">
    <property type="entry name" value="UvrC_RNaseH"/>
    <property type="match status" value="1"/>
</dbReference>
<dbReference type="InterPro" id="IPR010994">
    <property type="entry name" value="RuvA_2-like"/>
</dbReference>
<dbReference type="Pfam" id="PF01541">
    <property type="entry name" value="GIY-YIG"/>
    <property type="match status" value="1"/>
</dbReference>
<dbReference type="STRING" id="1121416.SAMN02745220_04152"/>
<name>A0A1M7YGC6_9BACT</name>
<evidence type="ECO:0000256" key="6">
    <source>
        <dbReference type="ARBA" id="ARBA00023236"/>
    </source>
</evidence>
<dbReference type="Pfam" id="PF08459">
    <property type="entry name" value="UvrC_RNaseH_dom"/>
    <property type="match status" value="1"/>
</dbReference>
<dbReference type="NCBIfam" id="TIGR00194">
    <property type="entry name" value="uvrC"/>
    <property type="match status" value="1"/>
</dbReference>
<dbReference type="AlphaFoldDB" id="A0A1M7YGC6"/>
<evidence type="ECO:0000256" key="7">
    <source>
        <dbReference type="HAMAP-Rule" id="MF_00203"/>
    </source>
</evidence>
<gene>
    <name evidence="7" type="primary">uvrC</name>
    <name evidence="11" type="ORF">SAMN02745220_04152</name>
</gene>
<evidence type="ECO:0000256" key="3">
    <source>
        <dbReference type="ARBA" id="ARBA00022769"/>
    </source>
</evidence>
<reference evidence="11 12" key="1">
    <citation type="submission" date="2016-12" db="EMBL/GenBank/DDBJ databases">
        <authorList>
            <person name="Song W.-J."/>
            <person name="Kurnit D.M."/>
        </authorList>
    </citation>
    <scope>NUCLEOTIDE SEQUENCE [LARGE SCALE GENOMIC DNA]</scope>
    <source>
        <strain evidence="11 12">DSM 18488</strain>
    </source>
</reference>
<dbReference type="SMART" id="SM00278">
    <property type="entry name" value="HhH1"/>
    <property type="match status" value="2"/>
</dbReference>
<dbReference type="HAMAP" id="MF_00203">
    <property type="entry name" value="UvrC"/>
    <property type="match status" value="1"/>
</dbReference>
<sequence length="603" mass="68693">MFPENFLSSVPHAPGVYLMLDKKSTVLYVGKAKDLFKRLSSYARHNGAEYSKTRIMLSYVAKVDTILTRTEKEALILEASLIKKHKPKYNIILRDDKNYPLIKVTVQEEWPRVMMARKRKKDGARYFGPYSSSSAMWATLKLIAALFPLRKCKGGILRPRKRPCLNHQMGKCLAPCTGQADAQLYSEHVSSVTMILEGRNRDLVKRLTTQMQAAATDLDFEQAALLRDQINALNRTLEKQVVASQQLNDQDVFGFSRQGTAVAIALLFIRDGLISGSRTFFFDDPYGEDQLILAQALNQFYDQDSYLPKEILLPFEPDDMALLEESLTDIRKARVTLQVPQRGDKMQLLAMARSNSEQVFAEKEKKRKSWESLALTMQKKLQLARSPERIECLDISNISGQQAVGSLVSFEKGEPASNRFRHYKIRTVVGPDDYSMMREVLLRRLSRGLEENDLPDLFVVDGGKGQLNMALGVADELGIREQLDWIGIAKEREEEGEKLFKPGRKNPILLPAHNPVLLYLMRIRDESHRFGVTFHRKLRNSASFHSELDRIPGIGGERKKRLLKHFGSLKQVRLASLDQLSEVEGIGPDLARQIYEHFQPEQD</sequence>
<dbReference type="OrthoDB" id="9804933at2"/>
<dbReference type="SUPFAM" id="SSF46600">
    <property type="entry name" value="C-terminal UvrC-binding domain of UvrB"/>
    <property type="match status" value="1"/>
</dbReference>
<evidence type="ECO:0000259" key="9">
    <source>
        <dbReference type="PROSITE" id="PS50164"/>
    </source>
</evidence>
<keyword evidence="12" id="KW-1185">Reference proteome</keyword>
<dbReference type="Gene3D" id="3.30.420.340">
    <property type="entry name" value="UvrC, RNAse H endonuclease domain"/>
    <property type="match status" value="1"/>
</dbReference>
<dbReference type="Gene3D" id="1.10.150.20">
    <property type="entry name" value="5' to 3' exonuclease, C-terminal subdomain"/>
    <property type="match status" value="1"/>
</dbReference>
<dbReference type="InterPro" id="IPR050066">
    <property type="entry name" value="UvrABC_protein_C"/>
</dbReference>
<keyword evidence="2 7" id="KW-0227">DNA damage</keyword>
<evidence type="ECO:0000313" key="12">
    <source>
        <dbReference type="Proteomes" id="UP000184603"/>
    </source>
</evidence>
<dbReference type="InterPro" id="IPR000305">
    <property type="entry name" value="GIY-YIG_endonuc"/>
</dbReference>
<dbReference type="GO" id="GO:0009381">
    <property type="term" value="F:excinuclease ABC activity"/>
    <property type="evidence" value="ECO:0007669"/>
    <property type="project" value="UniProtKB-UniRule"/>
</dbReference>
<feature type="domain" description="UVR" evidence="8">
    <location>
        <begin position="201"/>
        <end position="236"/>
    </location>
</feature>
<dbReference type="CDD" id="cd10434">
    <property type="entry name" value="GIY-YIG_UvrC_Cho"/>
    <property type="match status" value="1"/>
</dbReference>
<evidence type="ECO:0000256" key="5">
    <source>
        <dbReference type="ARBA" id="ARBA00023204"/>
    </source>
</evidence>
<keyword evidence="4 7" id="KW-0267">Excision nuclease</keyword>
<comment type="subcellular location">
    <subcellularLocation>
        <location evidence="7">Cytoplasm</location>
    </subcellularLocation>
</comment>
<dbReference type="InterPro" id="IPR035901">
    <property type="entry name" value="GIY-YIG_endonuc_sf"/>
</dbReference>
<evidence type="ECO:0000259" key="10">
    <source>
        <dbReference type="PROSITE" id="PS50165"/>
    </source>
</evidence>
<dbReference type="Gene3D" id="3.40.1440.10">
    <property type="entry name" value="GIY-YIG endonuclease"/>
    <property type="match status" value="1"/>
</dbReference>
<dbReference type="SUPFAM" id="SSF47781">
    <property type="entry name" value="RuvA domain 2-like"/>
    <property type="match status" value="1"/>
</dbReference>
<evidence type="ECO:0000256" key="4">
    <source>
        <dbReference type="ARBA" id="ARBA00022881"/>
    </source>
</evidence>
<dbReference type="InterPro" id="IPR036876">
    <property type="entry name" value="UVR_dom_sf"/>
</dbReference>
<evidence type="ECO:0000256" key="1">
    <source>
        <dbReference type="ARBA" id="ARBA00022490"/>
    </source>
</evidence>
<dbReference type="PANTHER" id="PTHR30562:SF1">
    <property type="entry name" value="UVRABC SYSTEM PROTEIN C"/>
    <property type="match status" value="1"/>
</dbReference>
<dbReference type="GO" id="GO:0009432">
    <property type="term" value="P:SOS response"/>
    <property type="evidence" value="ECO:0007669"/>
    <property type="project" value="UniProtKB-UniRule"/>
</dbReference>
<dbReference type="InterPro" id="IPR038476">
    <property type="entry name" value="UvrC_RNase_H_dom_sf"/>
</dbReference>
<dbReference type="InterPro" id="IPR047296">
    <property type="entry name" value="GIY-YIG_UvrC_Cho"/>
</dbReference>
<keyword evidence="1 7" id="KW-0963">Cytoplasm</keyword>
<dbReference type="SMART" id="SM00465">
    <property type="entry name" value="GIYc"/>
    <property type="match status" value="1"/>
</dbReference>
<dbReference type="GO" id="GO:0005737">
    <property type="term" value="C:cytoplasm"/>
    <property type="evidence" value="ECO:0007669"/>
    <property type="project" value="UniProtKB-SubCell"/>
</dbReference>
<dbReference type="PROSITE" id="PS50164">
    <property type="entry name" value="GIY_YIG"/>
    <property type="match status" value="1"/>
</dbReference>
<evidence type="ECO:0000256" key="2">
    <source>
        <dbReference type="ARBA" id="ARBA00022763"/>
    </source>
</evidence>